<dbReference type="InterPro" id="IPR012280">
    <property type="entry name" value="Semialdhyde_DH_dimer_dom"/>
</dbReference>
<comment type="caution">
    <text evidence="15">Lacks conserved residue(s) required for the propagation of feature annotation.</text>
</comment>
<feature type="binding site" evidence="15">
    <location>
        <position position="171"/>
    </location>
    <ligand>
        <name>substrate</name>
    </ligand>
</feature>
<dbReference type="PROSITE" id="PS01103">
    <property type="entry name" value="ASD"/>
    <property type="match status" value="1"/>
</dbReference>
<dbReference type="GO" id="GO:0009097">
    <property type="term" value="P:isoleucine biosynthetic process"/>
    <property type="evidence" value="ECO:0007669"/>
    <property type="project" value="UniProtKB-UniRule"/>
</dbReference>
<accession>A0A2I1PDC9</accession>
<evidence type="ECO:0000256" key="9">
    <source>
        <dbReference type="ARBA" id="ARBA00022857"/>
    </source>
</evidence>
<dbReference type="OrthoDB" id="9805684at2"/>
<keyword evidence="11 15" id="KW-0560">Oxidoreductase</keyword>
<evidence type="ECO:0000256" key="8">
    <source>
        <dbReference type="ARBA" id="ARBA00022697"/>
    </source>
</evidence>
<dbReference type="SUPFAM" id="SSF55347">
    <property type="entry name" value="Glyceraldehyde-3-phosphate dehydrogenase-like, C-terminal domain"/>
    <property type="match status" value="1"/>
</dbReference>
<evidence type="ECO:0000313" key="18">
    <source>
        <dbReference type="EMBL" id="PKZ42642.1"/>
    </source>
</evidence>
<dbReference type="CDD" id="cd02316">
    <property type="entry name" value="VcASADH2_like_N"/>
    <property type="match status" value="1"/>
</dbReference>
<dbReference type="PIRSF" id="PIRSF000148">
    <property type="entry name" value="ASA_dh"/>
    <property type="match status" value="1"/>
</dbReference>
<comment type="catalytic activity">
    <reaction evidence="14 15">
        <text>L-aspartate 4-semialdehyde + phosphate + NADP(+) = 4-phospho-L-aspartate + NADPH + H(+)</text>
        <dbReference type="Rhea" id="RHEA:24284"/>
        <dbReference type="ChEBI" id="CHEBI:15378"/>
        <dbReference type="ChEBI" id="CHEBI:43474"/>
        <dbReference type="ChEBI" id="CHEBI:57535"/>
        <dbReference type="ChEBI" id="CHEBI:57783"/>
        <dbReference type="ChEBI" id="CHEBI:58349"/>
        <dbReference type="ChEBI" id="CHEBI:537519"/>
        <dbReference type="EC" id="1.2.1.11"/>
    </reaction>
</comment>
<comment type="subunit">
    <text evidence="5 15">Homodimer.</text>
</comment>
<dbReference type="GO" id="GO:0071266">
    <property type="term" value="P:'de novo' L-methionine biosynthetic process"/>
    <property type="evidence" value="ECO:0007669"/>
    <property type="project" value="UniProtKB-UniRule"/>
</dbReference>
<dbReference type="GO" id="GO:0019877">
    <property type="term" value="P:diaminopimelate biosynthetic process"/>
    <property type="evidence" value="ECO:0007669"/>
    <property type="project" value="UniProtKB-UniRule"/>
</dbReference>
<feature type="binding site" evidence="15">
    <location>
        <begin position="18"/>
        <end position="21"/>
    </location>
    <ligand>
        <name>NADP(+)</name>
        <dbReference type="ChEBI" id="CHEBI:58349"/>
    </ligand>
</feature>
<evidence type="ECO:0000256" key="1">
    <source>
        <dbReference type="ARBA" id="ARBA00005021"/>
    </source>
</evidence>
<feature type="binding site" evidence="15">
    <location>
        <position position="114"/>
    </location>
    <ligand>
        <name>phosphate</name>
        <dbReference type="ChEBI" id="CHEBI:43474"/>
    </ligand>
</feature>
<dbReference type="InterPro" id="IPR000534">
    <property type="entry name" value="Semialdehyde_DH_NAD-bd"/>
</dbReference>
<dbReference type="EMBL" id="PKIZ01000002">
    <property type="protein sequence ID" value="PKZ42642.1"/>
    <property type="molecule type" value="Genomic_DNA"/>
</dbReference>
<dbReference type="HAMAP" id="MF_02121">
    <property type="entry name" value="ASADH"/>
    <property type="match status" value="1"/>
</dbReference>
<sequence>MDSTQNDTAPTIAVVGATGQVGTVMLRLLTERKVPVGTLRLFASARSAGKQVEWTDGTGATRTLTVEDVAATPTEELRGIDIALFSAGGGTSREHSPRFAEAGAVVIDNSSAFRGDPEVPLVVSEVNPEAAKDRPKGIVANPNCTTMAAMPVLKVLHDEAGLEALQVATYQAVSGSGLAGVDELAGQVRAATGAGEGALEQLVHDGSALDGTLPAASTYPRTIAFNALAMAGDLVDDGSGETSEEQKLRHESRKILGIEDLAVSGTCVRVPVFTGHALAVHARFSRELTPERALEQLAEAPGVTVAEVPAPLEAAGRDDVLVGRVRTDQSVEGGRGLVLFVAGDNLRKGAALNAVQVAEVLLEQGVGA</sequence>
<evidence type="ECO:0000259" key="17">
    <source>
        <dbReference type="SMART" id="SM00859"/>
    </source>
</evidence>
<evidence type="ECO:0000256" key="10">
    <source>
        <dbReference type="ARBA" id="ARBA00022915"/>
    </source>
</evidence>
<dbReference type="InterPro" id="IPR005986">
    <property type="entry name" value="Asp_semialdehyde_DH_beta"/>
</dbReference>
<evidence type="ECO:0000256" key="14">
    <source>
        <dbReference type="ARBA" id="ARBA00047891"/>
    </source>
</evidence>
<dbReference type="GO" id="GO:0046983">
    <property type="term" value="F:protein dimerization activity"/>
    <property type="evidence" value="ECO:0007669"/>
    <property type="project" value="InterPro"/>
</dbReference>
<dbReference type="AlphaFoldDB" id="A0A2I1PDC9"/>
<dbReference type="Pfam" id="PF01118">
    <property type="entry name" value="Semialdhyde_dh"/>
    <property type="match status" value="1"/>
</dbReference>
<evidence type="ECO:0000256" key="4">
    <source>
        <dbReference type="ARBA" id="ARBA00010584"/>
    </source>
</evidence>
<dbReference type="Gene3D" id="3.40.50.720">
    <property type="entry name" value="NAD(P)-binding Rossmann-like Domain"/>
    <property type="match status" value="1"/>
</dbReference>
<dbReference type="UniPathway" id="UPA00034">
    <property type="reaction ID" value="UER00016"/>
</dbReference>
<feature type="domain" description="Semialdehyde dehydrogenase NAD-binding" evidence="17">
    <location>
        <begin position="11"/>
        <end position="134"/>
    </location>
</feature>
<gene>
    <name evidence="15" type="primary">asd</name>
    <name evidence="18" type="ORF">CYJ76_01900</name>
</gene>
<keyword evidence="10 15" id="KW-0220">Diaminopimelate biosynthesis</keyword>
<dbReference type="GO" id="GO:0004073">
    <property type="term" value="F:aspartate-semialdehyde dehydrogenase activity"/>
    <property type="evidence" value="ECO:0007669"/>
    <property type="project" value="UniProtKB-UniRule"/>
</dbReference>
<comment type="similarity">
    <text evidence="4 15">Belongs to the aspartate-semialdehyde dehydrogenase family.</text>
</comment>
<dbReference type="Pfam" id="PF02774">
    <property type="entry name" value="Semialdhyde_dhC"/>
    <property type="match status" value="1"/>
</dbReference>
<evidence type="ECO:0000256" key="3">
    <source>
        <dbReference type="ARBA" id="ARBA00005097"/>
    </source>
</evidence>
<protein>
    <recommendedName>
        <fullName evidence="6 15">Aspartate-semialdehyde dehydrogenase</fullName>
        <shortName evidence="15">ASA dehydrogenase</shortName>
        <shortName evidence="15">ASADH</shortName>
        <ecNumber evidence="6 15">1.2.1.11</ecNumber>
    </recommendedName>
    <alternativeName>
        <fullName evidence="15">Aspartate-beta-semialdehyde dehydrogenase</fullName>
    </alternativeName>
</protein>
<dbReference type="PANTHER" id="PTHR46278:SF2">
    <property type="entry name" value="ASPARTATE-SEMIALDEHYDE DEHYDROGENASE"/>
    <property type="match status" value="1"/>
</dbReference>
<evidence type="ECO:0000256" key="2">
    <source>
        <dbReference type="ARBA" id="ARBA00005076"/>
    </source>
</evidence>
<name>A0A2I1PDC9_9MICO</name>
<dbReference type="GO" id="GO:0009088">
    <property type="term" value="P:threonine biosynthetic process"/>
    <property type="evidence" value="ECO:0007669"/>
    <property type="project" value="UniProtKB-UniRule"/>
</dbReference>
<dbReference type="EC" id="1.2.1.11" evidence="6 15"/>
<dbReference type="GO" id="GO:0051287">
    <property type="term" value="F:NAD binding"/>
    <property type="evidence" value="ECO:0007669"/>
    <property type="project" value="InterPro"/>
</dbReference>
<evidence type="ECO:0000256" key="16">
    <source>
        <dbReference type="PIRSR" id="PIRSR000148-1"/>
    </source>
</evidence>
<feature type="active site" description="Proton acceptor" evidence="15 16">
    <location>
        <position position="276"/>
    </location>
</feature>
<dbReference type="GO" id="GO:0050661">
    <property type="term" value="F:NADP binding"/>
    <property type="evidence" value="ECO:0007669"/>
    <property type="project" value="UniProtKB-UniRule"/>
</dbReference>
<feature type="binding site" evidence="15">
    <location>
        <position position="345"/>
    </location>
    <ligand>
        <name>NADP(+)</name>
        <dbReference type="ChEBI" id="CHEBI:58349"/>
    </ligand>
</feature>
<dbReference type="RefSeq" id="WP_101849085.1">
    <property type="nucleotide sequence ID" value="NZ_PKIZ01000002.1"/>
</dbReference>
<dbReference type="UniPathway" id="UPA00051">
    <property type="reaction ID" value="UER00464"/>
</dbReference>
<dbReference type="InterPro" id="IPR036291">
    <property type="entry name" value="NAD(P)-bd_dom_sf"/>
</dbReference>
<dbReference type="InterPro" id="IPR000319">
    <property type="entry name" value="Asp-semialdehyde_DH_CS"/>
</dbReference>
<evidence type="ECO:0000313" key="19">
    <source>
        <dbReference type="Proteomes" id="UP000234206"/>
    </source>
</evidence>
<evidence type="ECO:0000256" key="7">
    <source>
        <dbReference type="ARBA" id="ARBA00022605"/>
    </source>
</evidence>
<evidence type="ECO:0000256" key="12">
    <source>
        <dbReference type="ARBA" id="ARBA00023154"/>
    </source>
</evidence>
<dbReference type="GO" id="GO:0009089">
    <property type="term" value="P:lysine biosynthetic process via diaminopimelate"/>
    <property type="evidence" value="ECO:0007669"/>
    <property type="project" value="UniProtKB-UniRule"/>
</dbReference>
<comment type="caution">
    <text evidence="18">The sequence shown here is derived from an EMBL/GenBank/DDBJ whole genome shotgun (WGS) entry which is preliminary data.</text>
</comment>
<organism evidence="18 19">
    <name type="scientific">Kytococcus schroeteri</name>
    <dbReference type="NCBI Taxonomy" id="138300"/>
    <lineage>
        <taxon>Bacteria</taxon>
        <taxon>Bacillati</taxon>
        <taxon>Actinomycetota</taxon>
        <taxon>Actinomycetes</taxon>
        <taxon>Micrococcales</taxon>
        <taxon>Kytococcaceae</taxon>
        <taxon>Kytococcus</taxon>
    </lineage>
</organism>
<comment type="pathway">
    <text evidence="2 15">Amino-acid biosynthesis; L-lysine biosynthesis via DAP pathway; (S)-tetrahydrodipicolinate from L-aspartate: step 2/4.</text>
</comment>
<dbReference type="UniPathway" id="UPA00050">
    <property type="reaction ID" value="UER00463"/>
</dbReference>
<keyword evidence="19" id="KW-1185">Reference proteome</keyword>
<feature type="binding site" evidence="15">
    <location>
        <position position="269"/>
    </location>
    <ligand>
        <name>substrate</name>
    </ligand>
</feature>
<evidence type="ECO:0000256" key="5">
    <source>
        <dbReference type="ARBA" id="ARBA00011738"/>
    </source>
</evidence>
<dbReference type="Gene3D" id="3.30.360.10">
    <property type="entry name" value="Dihydrodipicolinate Reductase, domain 2"/>
    <property type="match status" value="1"/>
</dbReference>
<keyword evidence="9 15" id="KW-0521">NADP</keyword>
<keyword evidence="8 15" id="KW-0791">Threonine biosynthesis</keyword>
<evidence type="ECO:0000256" key="11">
    <source>
        <dbReference type="ARBA" id="ARBA00023002"/>
    </source>
</evidence>
<dbReference type="PANTHER" id="PTHR46278">
    <property type="entry name" value="DEHYDROGENASE, PUTATIVE-RELATED"/>
    <property type="match status" value="1"/>
</dbReference>
<feature type="active site" description="Acyl-thioester intermediate" evidence="15 16">
    <location>
        <position position="144"/>
    </location>
</feature>
<dbReference type="CDD" id="cd18131">
    <property type="entry name" value="ASADH_C_bac_euk_like"/>
    <property type="match status" value="1"/>
</dbReference>
<comment type="pathway">
    <text evidence="3 15">Amino-acid biosynthesis; L-threonine biosynthesis; L-threonine from L-aspartate: step 2/5.</text>
</comment>
<evidence type="ECO:0000256" key="15">
    <source>
        <dbReference type="HAMAP-Rule" id="MF_02121"/>
    </source>
</evidence>
<dbReference type="NCBIfam" id="NF011456">
    <property type="entry name" value="PRK14874.1"/>
    <property type="match status" value="1"/>
</dbReference>
<keyword evidence="12 15" id="KW-0457">Lysine biosynthesis</keyword>
<dbReference type="SUPFAM" id="SSF51735">
    <property type="entry name" value="NAD(P)-binding Rossmann-fold domains"/>
    <property type="match status" value="1"/>
</dbReference>
<dbReference type="SMART" id="SM00859">
    <property type="entry name" value="Semialdhyde_dh"/>
    <property type="match status" value="1"/>
</dbReference>
<keyword evidence="7 15" id="KW-0028">Amino-acid biosynthesis</keyword>
<keyword evidence="13 15" id="KW-0486">Methionine biosynthesis</keyword>
<reference evidence="18 19" key="1">
    <citation type="submission" date="2017-12" db="EMBL/GenBank/DDBJ databases">
        <title>Phylogenetic diversity of female urinary microbiome.</title>
        <authorList>
            <person name="Thomas-White K."/>
            <person name="Wolfe A.J."/>
        </authorList>
    </citation>
    <scope>NUCLEOTIDE SEQUENCE [LARGE SCALE GENOMIC DNA]</scope>
    <source>
        <strain evidence="18 19">UMB1298</strain>
    </source>
</reference>
<evidence type="ECO:0000256" key="13">
    <source>
        <dbReference type="ARBA" id="ARBA00023167"/>
    </source>
</evidence>
<feature type="binding site" evidence="15">
    <location>
        <begin position="46"/>
        <end position="47"/>
    </location>
    <ligand>
        <name>NADP(+)</name>
        <dbReference type="ChEBI" id="CHEBI:58349"/>
    </ligand>
</feature>
<comment type="pathway">
    <text evidence="1 15">Amino-acid biosynthesis; L-methionine biosynthesis via de novo pathway; L-homoserine from L-aspartate: step 2/3.</text>
</comment>
<dbReference type="Proteomes" id="UP000234206">
    <property type="component" value="Unassembled WGS sequence"/>
</dbReference>
<dbReference type="InterPro" id="IPR012080">
    <property type="entry name" value="Asp_semialdehyde_DH"/>
</dbReference>
<feature type="binding site" evidence="15">
    <location>
        <begin position="174"/>
        <end position="175"/>
    </location>
    <ligand>
        <name>NADP(+)</name>
        <dbReference type="ChEBI" id="CHEBI:58349"/>
    </ligand>
</feature>
<comment type="function">
    <text evidence="15">Catalyzes the NADPH-dependent formation of L-aspartate-semialdehyde (L-ASA) by the reductive dephosphorylation of L-aspartyl-4-phosphate.</text>
</comment>
<evidence type="ECO:0000256" key="6">
    <source>
        <dbReference type="ARBA" id="ARBA00013120"/>
    </source>
</evidence>
<dbReference type="NCBIfam" id="TIGR01296">
    <property type="entry name" value="asd_B"/>
    <property type="match status" value="1"/>
</dbReference>
<proteinExistence type="inferred from homology"/>